<keyword evidence="1" id="KW-0812">Transmembrane</keyword>
<proteinExistence type="predicted"/>
<gene>
    <name evidence="2" type="ORF">ARC78_12640</name>
</gene>
<feature type="transmembrane region" description="Helical" evidence="1">
    <location>
        <begin position="103"/>
        <end position="121"/>
    </location>
</feature>
<feature type="transmembrane region" description="Helical" evidence="1">
    <location>
        <begin position="12"/>
        <end position="30"/>
    </location>
</feature>
<sequence length="168" mass="19616">MHPEVFAPSTGKLVMMSLCTFGLYVPYWFYRNWQAISDQEGGDIWPFWRAVFAPLWGFSCFPRLNSYVSSRRRQLAFPPLVLALVFFLLNFIANLSMFFPRNIGKNLWVIGLFTFVPLLPMNSLMRSYQQSLRMDMRRQDRLLVWHILIILFGGLLLLLGLAGIFLRG</sequence>
<keyword evidence="1" id="KW-0472">Membrane</keyword>
<evidence type="ECO:0000256" key="1">
    <source>
        <dbReference type="SAM" id="Phobius"/>
    </source>
</evidence>
<evidence type="ECO:0008006" key="4">
    <source>
        <dbReference type="Google" id="ProtNLM"/>
    </source>
</evidence>
<accession>A0A0R0AEG7</accession>
<organism evidence="2 3">
    <name type="scientific">Stenotrophomonas pictorum JCM 9942</name>
    <dbReference type="NCBI Taxonomy" id="1236960"/>
    <lineage>
        <taxon>Bacteria</taxon>
        <taxon>Pseudomonadati</taxon>
        <taxon>Pseudomonadota</taxon>
        <taxon>Gammaproteobacteria</taxon>
        <taxon>Lysobacterales</taxon>
        <taxon>Lysobacteraceae</taxon>
        <taxon>Stenotrophomonas</taxon>
    </lineage>
</organism>
<feature type="transmembrane region" description="Helical" evidence="1">
    <location>
        <begin position="76"/>
        <end position="97"/>
    </location>
</feature>
<keyword evidence="3" id="KW-1185">Reference proteome</keyword>
<protein>
    <recommendedName>
        <fullName evidence="4">DUF4234 domain-containing protein</fullName>
    </recommendedName>
</protein>
<keyword evidence="1" id="KW-1133">Transmembrane helix</keyword>
<evidence type="ECO:0000313" key="3">
    <source>
        <dbReference type="Proteomes" id="UP000050836"/>
    </source>
</evidence>
<feature type="transmembrane region" description="Helical" evidence="1">
    <location>
        <begin position="45"/>
        <end position="64"/>
    </location>
</feature>
<dbReference type="AlphaFoldDB" id="A0A0R0AEG7"/>
<dbReference type="EMBL" id="LLXS01000035">
    <property type="protein sequence ID" value="KRG40474.1"/>
    <property type="molecule type" value="Genomic_DNA"/>
</dbReference>
<comment type="caution">
    <text evidence="2">The sequence shown here is derived from an EMBL/GenBank/DDBJ whole genome shotgun (WGS) entry which is preliminary data.</text>
</comment>
<feature type="transmembrane region" description="Helical" evidence="1">
    <location>
        <begin position="142"/>
        <end position="166"/>
    </location>
</feature>
<dbReference type="Proteomes" id="UP000050836">
    <property type="component" value="Unassembled WGS sequence"/>
</dbReference>
<name>A0A0R0AEG7_9GAMM</name>
<evidence type="ECO:0000313" key="2">
    <source>
        <dbReference type="EMBL" id="KRG40474.1"/>
    </source>
</evidence>
<reference evidence="2 3" key="1">
    <citation type="submission" date="2015-10" db="EMBL/GenBank/DDBJ databases">
        <title>Genome sequencing and analysis of members of genus Stenotrophomonas.</title>
        <authorList>
            <person name="Patil P.P."/>
            <person name="Midha S."/>
            <person name="Patil P.B."/>
        </authorList>
    </citation>
    <scope>NUCLEOTIDE SEQUENCE [LARGE SCALE GENOMIC DNA]</scope>
    <source>
        <strain evidence="2 3">JCM 9942</strain>
    </source>
</reference>